<keyword evidence="3" id="KW-1185">Reference proteome</keyword>
<evidence type="ECO:0000313" key="3">
    <source>
        <dbReference type="Proteomes" id="UP001151760"/>
    </source>
</evidence>
<feature type="region of interest" description="Disordered" evidence="1">
    <location>
        <begin position="62"/>
        <end position="117"/>
    </location>
</feature>
<accession>A0ABQ5D3E2</accession>
<dbReference type="Proteomes" id="UP001151760">
    <property type="component" value="Unassembled WGS sequence"/>
</dbReference>
<name>A0ABQ5D3E2_9ASTR</name>
<gene>
    <name evidence="2" type="ORF">Tco_0923150</name>
</gene>
<dbReference type="EMBL" id="BQNB010014816">
    <property type="protein sequence ID" value="GJT32731.1"/>
    <property type="molecule type" value="Genomic_DNA"/>
</dbReference>
<reference evidence="2" key="2">
    <citation type="submission" date="2022-01" db="EMBL/GenBank/DDBJ databases">
        <authorList>
            <person name="Yamashiro T."/>
            <person name="Shiraishi A."/>
            <person name="Satake H."/>
            <person name="Nakayama K."/>
        </authorList>
    </citation>
    <scope>NUCLEOTIDE SEQUENCE</scope>
</reference>
<evidence type="ECO:0000313" key="2">
    <source>
        <dbReference type="EMBL" id="GJT32731.1"/>
    </source>
</evidence>
<comment type="caution">
    <text evidence="2">The sequence shown here is derived from an EMBL/GenBank/DDBJ whole genome shotgun (WGS) entry which is preliminary data.</text>
</comment>
<evidence type="ECO:0000256" key="1">
    <source>
        <dbReference type="SAM" id="MobiDB-lite"/>
    </source>
</evidence>
<proteinExistence type="predicted"/>
<protein>
    <submittedName>
        <fullName evidence="2">Uncharacterized protein</fullName>
    </submittedName>
</protein>
<reference evidence="2" key="1">
    <citation type="journal article" date="2022" name="Int. J. Mol. Sci.">
        <title>Draft Genome of Tanacetum Coccineum: Genomic Comparison of Closely Related Tanacetum-Family Plants.</title>
        <authorList>
            <person name="Yamashiro T."/>
            <person name="Shiraishi A."/>
            <person name="Nakayama K."/>
            <person name="Satake H."/>
        </authorList>
    </citation>
    <scope>NUCLEOTIDE SEQUENCE</scope>
</reference>
<sequence>MFDEYFEPPSVERPVPPSPIVQVLVVSPGTPSFITIDQDAPFTSHSLSSSEVQPPILHQGVAAGPTLEDNPFAQADNDPFVNVFAPEPSSEESSPHLGDVCTAESNQVIQPHDHLRR</sequence>
<organism evidence="2 3">
    <name type="scientific">Tanacetum coccineum</name>
    <dbReference type="NCBI Taxonomy" id="301880"/>
    <lineage>
        <taxon>Eukaryota</taxon>
        <taxon>Viridiplantae</taxon>
        <taxon>Streptophyta</taxon>
        <taxon>Embryophyta</taxon>
        <taxon>Tracheophyta</taxon>
        <taxon>Spermatophyta</taxon>
        <taxon>Magnoliopsida</taxon>
        <taxon>eudicotyledons</taxon>
        <taxon>Gunneridae</taxon>
        <taxon>Pentapetalae</taxon>
        <taxon>asterids</taxon>
        <taxon>campanulids</taxon>
        <taxon>Asterales</taxon>
        <taxon>Asteraceae</taxon>
        <taxon>Asteroideae</taxon>
        <taxon>Anthemideae</taxon>
        <taxon>Anthemidinae</taxon>
        <taxon>Tanacetum</taxon>
    </lineage>
</organism>